<dbReference type="AlphaFoldDB" id="A0A9N9SQK3"/>
<sequence>MSDSCNISQDAIKSVNSTLLQNQSSLYKENIKLQDDIVRLSQQLEEIRSLKMNDDLFQYFQKEKENLLTLNNTLRENIRHLKTPSKFGTLW</sequence>
<reference evidence="1" key="1">
    <citation type="submission" date="2022-01" db="EMBL/GenBank/DDBJ databases">
        <authorList>
            <person name="King R."/>
        </authorList>
    </citation>
    <scope>NUCLEOTIDE SEQUENCE</scope>
</reference>
<dbReference type="Proteomes" id="UP001153709">
    <property type="component" value="Chromosome 1"/>
</dbReference>
<evidence type="ECO:0000313" key="1">
    <source>
        <dbReference type="EMBL" id="CAG9827277.1"/>
    </source>
</evidence>
<name>A0A9N9SQK3_DIABA</name>
<evidence type="ECO:0000313" key="2">
    <source>
        <dbReference type="Proteomes" id="UP001153709"/>
    </source>
</evidence>
<gene>
    <name evidence="1" type="ORF">DIABBA_LOCUS1290</name>
</gene>
<organism evidence="1 2">
    <name type="scientific">Diabrotica balteata</name>
    <name type="common">Banded cucumber beetle</name>
    <dbReference type="NCBI Taxonomy" id="107213"/>
    <lineage>
        <taxon>Eukaryota</taxon>
        <taxon>Metazoa</taxon>
        <taxon>Ecdysozoa</taxon>
        <taxon>Arthropoda</taxon>
        <taxon>Hexapoda</taxon>
        <taxon>Insecta</taxon>
        <taxon>Pterygota</taxon>
        <taxon>Neoptera</taxon>
        <taxon>Endopterygota</taxon>
        <taxon>Coleoptera</taxon>
        <taxon>Polyphaga</taxon>
        <taxon>Cucujiformia</taxon>
        <taxon>Chrysomeloidea</taxon>
        <taxon>Chrysomelidae</taxon>
        <taxon>Galerucinae</taxon>
        <taxon>Diabroticina</taxon>
        <taxon>Diabroticites</taxon>
        <taxon>Diabrotica</taxon>
    </lineage>
</organism>
<keyword evidence="2" id="KW-1185">Reference proteome</keyword>
<proteinExistence type="predicted"/>
<accession>A0A9N9SQK3</accession>
<dbReference type="EMBL" id="OU898276">
    <property type="protein sequence ID" value="CAG9827277.1"/>
    <property type="molecule type" value="Genomic_DNA"/>
</dbReference>
<protein>
    <submittedName>
        <fullName evidence="1">Uncharacterized protein</fullName>
    </submittedName>
</protein>